<evidence type="ECO:0000313" key="3">
    <source>
        <dbReference type="Proteomes" id="UP000007089"/>
    </source>
</evidence>
<organism evidence="2 3">
    <name type="scientific">Anaeromyxobacter dehalogenans (strain ATCC BAA-258 / DSM 21875 / 2CP-1)</name>
    <dbReference type="NCBI Taxonomy" id="455488"/>
    <lineage>
        <taxon>Bacteria</taxon>
        <taxon>Pseudomonadati</taxon>
        <taxon>Myxococcota</taxon>
        <taxon>Myxococcia</taxon>
        <taxon>Myxococcales</taxon>
        <taxon>Cystobacterineae</taxon>
        <taxon>Anaeromyxobacteraceae</taxon>
        <taxon>Anaeromyxobacter</taxon>
    </lineage>
</organism>
<dbReference type="Proteomes" id="UP000007089">
    <property type="component" value="Chromosome"/>
</dbReference>
<sequence>MAGKLFEALRDRVILRSQIGKRKLDRTATRRALDRALRDLGERFGALARAGRVTVPAELAVVVKQAQDLELRLEQQERDLAELERESPAGSTT</sequence>
<name>B8J4Z9_ANAD2</name>
<reference evidence="2" key="1">
    <citation type="submission" date="2009-01" db="EMBL/GenBank/DDBJ databases">
        <title>Complete sequence of Anaeromyxobacter dehalogenans 2CP-1.</title>
        <authorList>
            <consortium name="US DOE Joint Genome Institute"/>
            <person name="Lucas S."/>
            <person name="Copeland A."/>
            <person name="Lapidus A."/>
            <person name="Glavina del Rio T."/>
            <person name="Dalin E."/>
            <person name="Tice H."/>
            <person name="Bruce D."/>
            <person name="Goodwin L."/>
            <person name="Pitluck S."/>
            <person name="Saunders E."/>
            <person name="Brettin T."/>
            <person name="Detter J.C."/>
            <person name="Han C."/>
            <person name="Larimer F."/>
            <person name="Land M."/>
            <person name="Hauser L."/>
            <person name="Kyrpides N."/>
            <person name="Ovchinnikova G."/>
            <person name="Beliaev A.S."/>
            <person name="Richardson P."/>
        </authorList>
    </citation>
    <scope>NUCLEOTIDE SEQUENCE</scope>
    <source>
        <strain evidence="2">2CP-1</strain>
    </source>
</reference>
<evidence type="ECO:0000256" key="1">
    <source>
        <dbReference type="SAM" id="Coils"/>
    </source>
</evidence>
<gene>
    <name evidence="2" type="ordered locus">A2cp1_1510</name>
</gene>
<evidence type="ECO:0000313" key="2">
    <source>
        <dbReference type="EMBL" id="ACL64854.1"/>
    </source>
</evidence>
<dbReference type="RefSeq" id="WP_012632793.1">
    <property type="nucleotide sequence ID" value="NC_011891.1"/>
</dbReference>
<feature type="coiled-coil region" evidence="1">
    <location>
        <begin position="59"/>
        <end position="86"/>
    </location>
</feature>
<keyword evidence="1" id="KW-0175">Coiled coil</keyword>
<accession>B8J4Z9</accession>
<keyword evidence="3" id="KW-1185">Reference proteome</keyword>
<proteinExistence type="predicted"/>
<dbReference type="EMBL" id="CP001359">
    <property type="protein sequence ID" value="ACL64854.1"/>
    <property type="molecule type" value="Genomic_DNA"/>
</dbReference>
<dbReference type="KEGG" id="acp:A2cp1_1510"/>
<dbReference type="AlphaFoldDB" id="B8J4Z9"/>
<dbReference type="HOGENOM" id="CLU_2393416_0_0_7"/>
<protein>
    <submittedName>
        <fullName evidence="2">Uncharacterized protein</fullName>
    </submittedName>
</protein>